<dbReference type="RefSeq" id="WP_011938581.1">
    <property type="nucleotide sequence ID" value="NC_009483.1"/>
</dbReference>
<dbReference type="AlphaFoldDB" id="A5GEM0"/>
<organism evidence="2 3">
    <name type="scientific">Geotalea uraniireducens (strain Rf4)</name>
    <name type="common">Geobacter uraniireducens</name>
    <dbReference type="NCBI Taxonomy" id="351605"/>
    <lineage>
        <taxon>Bacteria</taxon>
        <taxon>Pseudomonadati</taxon>
        <taxon>Thermodesulfobacteriota</taxon>
        <taxon>Desulfuromonadia</taxon>
        <taxon>Geobacterales</taxon>
        <taxon>Geobacteraceae</taxon>
        <taxon>Geotalea</taxon>
    </lineage>
</organism>
<gene>
    <name evidence="2" type="ordered locus">Gura_1680</name>
</gene>
<evidence type="ECO:0000313" key="3">
    <source>
        <dbReference type="Proteomes" id="UP000006695"/>
    </source>
</evidence>
<keyword evidence="1" id="KW-0472">Membrane</keyword>
<protein>
    <submittedName>
        <fullName evidence="2">Uncharacterized protein</fullName>
    </submittedName>
</protein>
<keyword evidence="1" id="KW-1133">Transmembrane helix</keyword>
<feature type="transmembrane region" description="Helical" evidence="1">
    <location>
        <begin position="12"/>
        <end position="30"/>
    </location>
</feature>
<dbReference type="HOGENOM" id="CLU_1353028_0_0_7"/>
<dbReference type="KEGG" id="gur:Gura_1680"/>
<accession>A5GEM0</accession>
<dbReference type="EMBL" id="CP000698">
    <property type="protein sequence ID" value="ABQ25875.1"/>
    <property type="molecule type" value="Genomic_DNA"/>
</dbReference>
<sequence length="202" mass="23565">MEKFFGVKKTKWKPFIIMGWFFLCCIQAVLKIAETVKRRIWSYIWPGCFIFDYKKAARVIDVPRCDYAHIKATGTIPLELLRVRLRTPDGIKLRKIEETPHYVWIKSIVDGNEKEAHSQGYRDYIKIYEPNMDIEKRLNELRTLVAEISSSLDKFVSETGIIIYVPEITYRGDIVFFIHDGNHRAAIAKAHGLERIAVLFIA</sequence>
<reference evidence="2 3" key="1">
    <citation type="submission" date="2007-05" db="EMBL/GenBank/DDBJ databases">
        <title>Complete sequence of Geobacter uraniireducens Rf4.</title>
        <authorList>
            <consortium name="US DOE Joint Genome Institute"/>
            <person name="Copeland A."/>
            <person name="Lucas S."/>
            <person name="Lapidus A."/>
            <person name="Barry K."/>
            <person name="Detter J.C."/>
            <person name="Glavina del Rio T."/>
            <person name="Hammon N."/>
            <person name="Israni S."/>
            <person name="Dalin E."/>
            <person name="Tice H."/>
            <person name="Pitluck S."/>
            <person name="Chertkov O."/>
            <person name="Brettin T."/>
            <person name="Bruce D."/>
            <person name="Han C."/>
            <person name="Schmutz J."/>
            <person name="Larimer F."/>
            <person name="Land M."/>
            <person name="Hauser L."/>
            <person name="Kyrpides N."/>
            <person name="Mikhailova N."/>
            <person name="Shelobolina E."/>
            <person name="Aklujkar M."/>
            <person name="Lovley D."/>
            <person name="Richardson P."/>
        </authorList>
    </citation>
    <scope>NUCLEOTIDE SEQUENCE [LARGE SCALE GENOMIC DNA]</scope>
    <source>
        <strain evidence="2 3">Rf4</strain>
    </source>
</reference>
<dbReference type="Proteomes" id="UP000006695">
    <property type="component" value="Chromosome"/>
</dbReference>
<evidence type="ECO:0000313" key="2">
    <source>
        <dbReference type="EMBL" id="ABQ25875.1"/>
    </source>
</evidence>
<evidence type="ECO:0000256" key="1">
    <source>
        <dbReference type="SAM" id="Phobius"/>
    </source>
</evidence>
<dbReference type="STRING" id="351605.Gura_1680"/>
<name>A5GEM0_GEOUR</name>
<dbReference type="OrthoDB" id="1100724at2"/>
<proteinExistence type="predicted"/>
<keyword evidence="3" id="KW-1185">Reference proteome</keyword>
<keyword evidence="1" id="KW-0812">Transmembrane</keyword>